<gene>
    <name evidence="2" type="ORF">OFUS_LOCUS9535</name>
</gene>
<reference evidence="2" key="1">
    <citation type="submission" date="2022-03" db="EMBL/GenBank/DDBJ databases">
        <authorList>
            <person name="Martin C."/>
        </authorList>
    </citation>
    <scope>NUCLEOTIDE SEQUENCE</scope>
</reference>
<dbReference type="Proteomes" id="UP000749559">
    <property type="component" value="Unassembled WGS sequence"/>
</dbReference>
<proteinExistence type="predicted"/>
<sequence>MASNRKRQREIQQNTDRIGNNFDYFRFLAANKEALDGNADIGTTSITKKRKASSPPTVDTFKINSTASYLNSDVKQTPPGKRIRRALSRGLSLRRVSNKSAQPSGSTFNQPFSANRTPSKFGLNSLRDKSNIPFDQKYKSKDDSGLDLTLSKKDPWGTLRYNLRSKISGTIMRQKMKGQQDYSSLFTVNSDFLRFLATSSMKNQPKFEVSIEMFFDHLF</sequence>
<feature type="compositionally biased region" description="Polar residues" evidence="1">
    <location>
        <begin position="98"/>
        <end position="118"/>
    </location>
</feature>
<evidence type="ECO:0000313" key="2">
    <source>
        <dbReference type="EMBL" id="CAH1783172.1"/>
    </source>
</evidence>
<keyword evidence="3" id="KW-1185">Reference proteome</keyword>
<protein>
    <submittedName>
        <fullName evidence="2">Uncharacterized protein</fullName>
    </submittedName>
</protein>
<name>A0A8S4NNM7_OWEFU</name>
<evidence type="ECO:0000256" key="1">
    <source>
        <dbReference type="SAM" id="MobiDB-lite"/>
    </source>
</evidence>
<organism evidence="2 3">
    <name type="scientific">Owenia fusiformis</name>
    <name type="common">Polychaete worm</name>
    <dbReference type="NCBI Taxonomy" id="6347"/>
    <lineage>
        <taxon>Eukaryota</taxon>
        <taxon>Metazoa</taxon>
        <taxon>Spiralia</taxon>
        <taxon>Lophotrochozoa</taxon>
        <taxon>Annelida</taxon>
        <taxon>Polychaeta</taxon>
        <taxon>Sedentaria</taxon>
        <taxon>Canalipalpata</taxon>
        <taxon>Sabellida</taxon>
        <taxon>Oweniida</taxon>
        <taxon>Oweniidae</taxon>
        <taxon>Owenia</taxon>
    </lineage>
</organism>
<evidence type="ECO:0000313" key="3">
    <source>
        <dbReference type="Proteomes" id="UP000749559"/>
    </source>
</evidence>
<dbReference type="AlphaFoldDB" id="A0A8S4NNM7"/>
<accession>A0A8S4NNM7</accession>
<feature type="region of interest" description="Disordered" evidence="1">
    <location>
        <begin position="94"/>
        <end position="126"/>
    </location>
</feature>
<comment type="caution">
    <text evidence="2">The sequence shown here is derived from an EMBL/GenBank/DDBJ whole genome shotgun (WGS) entry which is preliminary data.</text>
</comment>
<dbReference type="EMBL" id="CAIIXF020000005">
    <property type="protein sequence ID" value="CAH1783172.1"/>
    <property type="molecule type" value="Genomic_DNA"/>
</dbReference>